<feature type="region of interest" description="Disordered" evidence="5">
    <location>
        <begin position="428"/>
        <end position="460"/>
    </location>
</feature>
<evidence type="ECO:0000256" key="4">
    <source>
        <dbReference type="ARBA" id="ARBA00023136"/>
    </source>
</evidence>
<comment type="caution">
    <text evidence="9">The sequence shown here is derived from an EMBL/GenBank/DDBJ whole genome shotgun (WGS) entry which is preliminary data.</text>
</comment>
<feature type="compositionally biased region" description="Pro residues" evidence="5">
    <location>
        <begin position="349"/>
        <end position="358"/>
    </location>
</feature>
<feature type="transmembrane region" description="Helical" evidence="6">
    <location>
        <begin position="115"/>
        <end position="143"/>
    </location>
</feature>
<dbReference type="GO" id="GO:0004930">
    <property type="term" value="F:G protein-coupled receptor activity"/>
    <property type="evidence" value="ECO:0007669"/>
    <property type="project" value="TreeGrafter"/>
</dbReference>
<keyword evidence="9" id="KW-0675">Receptor</keyword>
<name>A0AAE0JA58_9PEZI</name>
<dbReference type="SUPFAM" id="SSF81321">
    <property type="entry name" value="Family A G protein-coupled receptor-like"/>
    <property type="match status" value="1"/>
</dbReference>
<feature type="transmembrane region" description="Helical" evidence="6">
    <location>
        <begin position="506"/>
        <end position="527"/>
    </location>
</feature>
<evidence type="ECO:0000256" key="1">
    <source>
        <dbReference type="ARBA" id="ARBA00004141"/>
    </source>
</evidence>
<evidence type="ECO:0000313" key="10">
    <source>
        <dbReference type="Proteomes" id="UP001278500"/>
    </source>
</evidence>
<comment type="subcellular location">
    <subcellularLocation>
        <location evidence="1">Membrane</location>
        <topology evidence="1">Multi-pass membrane protein</topology>
    </subcellularLocation>
</comment>
<dbReference type="EMBL" id="JAUEPP010000007">
    <property type="protein sequence ID" value="KAK3339496.1"/>
    <property type="molecule type" value="Genomic_DNA"/>
</dbReference>
<feature type="compositionally biased region" description="Low complexity" evidence="5">
    <location>
        <begin position="438"/>
        <end position="451"/>
    </location>
</feature>
<dbReference type="GO" id="GO:0005886">
    <property type="term" value="C:plasma membrane"/>
    <property type="evidence" value="ECO:0007669"/>
    <property type="project" value="TreeGrafter"/>
</dbReference>
<feature type="region of interest" description="Disordered" evidence="5">
    <location>
        <begin position="231"/>
        <end position="251"/>
    </location>
</feature>
<dbReference type="Proteomes" id="UP001278500">
    <property type="component" value="Unassembled WGS sequence"/>
</dbReference>
<protein>
    <submittedName>
        <fullName evidence="9">G protein-coupled glucose receptor regulating Gpa2-domain-containing protein</fullName>
    </submittedName>
</protein>
<dbReference type="RefSeq" id="XP_062678856.1">
    <property type="nucleotide sequence ID" value="XM_062825023.1"/>
</dbReference>
<keyword evidence="4 6" id="KW-0472">Membrane</keyword>
<feature type="compositionally biased region" description="Low complexity" evidence="5">
    <location>
        <begin position="370"/>
        <end position="379"/>
    </location>
</feature>
<evidence type="ECO:0000259" key="7">
    <source>
        <dbReference type="Pfam" id="PF11710"/>
    </source>
</evidence>
<dbReference type="Pfam" id="PF11710">
    <property type="entry name" value="Git3"/>
    <property type="match status" value="1"/>
</dbReference>
<feature type="compositionally biased region" description="Basic and acidic residues" evidence="5">
    <location>
        <begin position="360"/>
        <end position="369"/>
    </location>
</feature>
<dbReference type="GO" id="GO:0007189">
    <property type="term" value="P:adenylate cyclase-activating G protein-coupled receptor signaling pathway"/>
    <property type="evidence" value="ECO:0007669"/>
    <property type="project" value="TreeGrafter"/>
</dbReference>
<evidence type="ECO:0000256" key="5">
    <source>
        <dbReference type="SAM" id="MobiDB-lite"/>
    </source>
</evidence>
<feature type="domain" description="Glucose receptor Git3-like N-terminal" evidence="7">
    <location>
        <begin position="44"/>
        <end position="227"/>
    </location>
</feature>
<proteinExistence type="predicted"/>
<dbReference type="Pfam" id="PF11970">
    <property type="entry name" value="GPR_Gpa2_C"/>
    <property type="match status" value="1"/>
</dbReference>
<evidence type="ECO:0000256" key="6">
    <source>
        <dbReference type="SAM" id="Phobius"/>
    </source>
</evidence>
<feature type="domain" description="G protein-coupled receptor GPR1/2/3 C-terminal" evidence="8">
    <location>
        <begin position="461"/>
        <end position="535"/>
    </location>
</feature>
<gene>
    <name evidence="9" type="ORF">B0H65DRAFT_432686</name>
</gene>
<feature type="transmembrane region" description="Helical" evidence="6">
    <location>
        <begin position="470"/>
        <end position="494"/>
    </location>
</feature>
<keyword evidence="2 6" id="KW-0812">Transmembrane</keyword>
<dbReference type="PANTHER" id="PTHR23112">
    <property type="entry name" value="G PROTEIN-COUPLED RECEPTOR 157-RELATED"/>
    <property type="match status" value="1"/>
</dbReference>
<reference evidence="9" key="1">
    <citation type="journal article" date="2023" name="Mol. Phylogenet. Evol.">
        <title>Genome-scale phylogeny and comparative genomics of the fungal order Sordariales.</title>
        <authorList>
            <person name="Hensen N."/>
            <person name="Bonometti L."/>
            <person name="Westerberg I."/>
            <person name="Brannstrom I.O."/>
            <person name="Guillou S."/>
            <person name="Cros-Aarteil S."/>
            <person name="Calhoun S."/>
            <person name="Haridas S."/>
            <person name="Kuo A."/>
            <person name="Mondo S."/>
            <person name="Pangilinan J."/>
            <person name="Riley R."/>
            <person name="LaButti K."/>
            <person name="Andreopoulos B."/>
            <person name="Lipzen A."/>
            <person name="Chen C."/>
            <person name="Yan M."/>
            <person name="Daum C."/>
            <person name="Ng V."/>
            <person name="Clum A."/>
            <person name="Steindorff A."/>
            <person name="Ohm R.A."/>
            <person name="Martin F."/>
            <person name="Silar P."/>
            <person name="Natvig D.O."/>
            <person name="Lalanne C."/>
            <person name="Gautier V."/>
            <person name="Ament-Velasquez S.L."/>
            <person name="Kruys A."/>
            <person name="Hutchinson M.I."/>
            <person name="Powell A.J."/>
            <person name="Barry K."/>
            <person name="Miller A.N."/>
            <person name="Grigoriev I.V."/>
            <person name="Debuchy R."/>
            <person name="Gladieux P."/>
            <person name="Hiltunen Thoren M."/>
            <person name="Johannesson H."/>
        </authorList>
    </citation>
    <scope>NUCLEOTIDE SEQUENCE</scope>
    <source>
        <strain evidence="9">CBS 560.94</strain>
    </source>
</reference>
<evidence type="ECO:0000259" key="8">
    <source>
        <dbReference type="Pfam" id="PF11970"/>
    </source>
</evidence>
<accession>A0AAE0JA58</accession>
<dbReference type="PANTHER" id="PTHR23112:SF37">
    <property type="entry name" value="G PROTEIN-COUPLED RECEPTOR GPR1"/>
    <property type="match status" value="1"/>
</dbReference>
<feature type="region of interest" description="Disordered" evidence="5">
    <location>
        <begin position="300"/>
        <end position="410"/>
    </location>
</feature>
<keyword evidence="3 6" id="KW-1133">Transmembrane helix</keyword>
<reference evidence="9" key="2">
    <citation type="submission" date="2023-06" db="EMBL/GenBank/DDBJ databases">
        <authorList>
            <consortium name="Lawrence Berkeley National Laboratory"/>
            <person name="Haridas S."/>
            <person name="Hensen N."/>
            <person name="Bonometti L."/>
            <person name="Westerberg I."/>
            <person name="Brannstrom I.O."/>
            <person name="Guillou S."/>
            <person name="Cros-Aarteil S."/>
            <person name="Calhoun S."/>
            <person name="Kuo A."/>
            <person name="Mondo S."/>
            <person name="Pangilinan J."/>
            <person name="Riley R."/>
            <person name="Labutti K."/>
            <person name="Andreopoulos B."/>
            <person name="Lipzen A."/>
            <person name="Chen C."/>
            <person name="Yanf M."/>
            <person name="Daum C."/>
            <person name="Ng V."/>
            <person name="Clum A."/>
            <person name="Steindorff A."/>
            <person name="Ohm R."/>
            <person name="Martin F."/>
            <person name="Silar P."/>
            <person name="Natvig D."/>
            <person name="Lalanne C."/>
            <person name="Gautier V."/>
            <person name="Ament-Velasquez S.L."/>
            <person name="Kruys A."/>
            <person name="Hutchinson M.I."/>
            <person name="Powell A.J."/>
            <person name="Barry K."/>
            <person name="Miller A.N."/>
            <person name="Grigoriev I.V."/>
            <person name="Debuchy R."/>
            <person name="Gladieux P."/>
            <person name="Thoren M.H."/>
            <person name="Johannesson H."/>
        </authorList>
    </citation>
    <scope>NUCLEOTIDE SEQUENCE</scope>
    <source>
        <strain evidence="9">CBS 560.94</strain>
    </source>
</reference>
<keyword evidence="10" id="KW-1185">Reference proteome</keyword>
<dbReference type="InterPro" id="IPR022596">
    <property type="entry name" value="GPR1/2/3_C"/>
</dbReference>
<dbReference type="GeneID" id="87862177"/>
<organism evidence="9 10">
    <name type="scientific">Neurospora tetraspora</name>
    <dbReference type="NCBI Taxonomy" id="94610"/>
    <lineage>
        <taxon>Eukaryota</taxon>
        <taxon>Fungi</taxon>
        <taxon>Dikarya</taxon>
        <taxon>Ascomycota</taxon>
        <taxon>Pezizomycotina</taxon>
        <taxon>Sordariomycetes</taxon>
        <taxon>Sordariomycetidae</taxon>
        <taxon>Sordariales</taxon>
        <taxon>Sordariaceae</taxon>
        <taxon>Neurospora</taxon>
    </lineage>
</organism>
<evidence type="ECO:0000256" key="2">
    <source>
        <dbReference type="ARBA" id="ARBA00022692"/>
    </source>
</evidence>
<feature type="transmembrane region" description="Helical" evidence="6">
    <location>
        <begin position="155"/>
        <end position="173"/>
    </location>
</feature>
<feature type="transmembrane region" description="Helical" evidence="6">
    <location>
        <begin position="45"/>
        <end position="66"/>
    </location>
</feature>
<evidence type="ECO:0000313" key="9">
    <source>
        <dbReference type="EMBL" id="KAK3339496.1"/>
    </source>
</evidence>
<evidence type="ECO:0000256" key="3">
    <source>
        <dbReference type="ARBA" id="ARBA00022989"/>
    </source>
</evidence>
<sequence>MAIISTILESAFGSPTMQTHHGDFRAGIRDEFGESEQDRVLKNDLAIVSLTFASLSLILTLFTFYWFVKMRKTFRHELIVLLIQSDLIKSVWFIVPSIAHLLRGPIRSDSAFCQIAGFGLALGIEASDIAALLIAIHLLMTILRLRTGLYRYRHWAYGAYYFFPVLFASLAFVDGTGYQEAGHYCYLRTDKSWARLALSWVPRYVICCSILAIYFFVYFYVRNRLEDYGRRSSGNMNHPRSRDTHDAPPTPRLISHGLLVSLPNSRRGSAADQNVTVKDRNRSVSSISTIQFELYVDEAGEQPTSRSGRSSKHRPAKMNWNWPGFVHTPRSSGENGRLMVEDPDDPLSQPLPSPPLPVHSPERPPRASRSDNSSASPRSYWHRPVPSECSTVHGNHATHDLPPSSTTTVNQSTYHIDLTLTHILTMLRKGPPRTSKNPPTTRPSSITISPGSIGGDSGVTRNRERARRQLYALFAYPLVYMIVWVFPFLSQVVFYDDKTSPHNPQWLVFVSMISLGIQGAVDCTLFTMREQPWKYAQGDFWTALRARMRFSGSCLWGDVGFAGRTREEMFHDSQLARRRREQEIADERARRAVHGITLEGADVEAGAGGARGAATRKTGAVEWWDTADLLDGMIDDHEERSDDANDDFWAQLYRLNGDGGW</sequence>
<dbReference type="AlphaFoldDB" id="A0AAE0JA58"/>
<feature type="transmembrane region" description="Helical" evidence="6">
    <location>
        <begin position="201"/>
        <end position="221"/>
    </location>
</feature>
<dbReference type="Gene3D" id="1.20.1070.10">
    <property type="entry name" value="Rhodopsin 7-helix transmembrane proteins"/>
    <property type="match status" value="1"/>
</dbReference>
<feature type="transmembrane region" description="Helical" evidence="6">
    <location>
        <begin position="78"/>
        <end position="95"/>
    </location>
</feature>
<dbReference type="InterPro" id="IPR023041">
    <property type="entry name" value="Glucose_rcpt_Git3-like_N"/>
</dbReference>